<evidence type="ECO:0000256" key="4">
    <source>
        <dbReference type="ARBA" id="ARBA00022842"/>
    </source>
</evidence>
<dbReference type="PROSITE" id="PS00726">
    <property type="entry name" value="AP_NUCLEASE_F1_1"/>
    <property type="match status" value="1"/>
</dbReference>
<feature type="binding site" evidence="6">
    <location>
        <position position="152"/>
    </location>
    <ligand>
        <name>Mg(2+)</name>
        <dbReference type="ChEBI" id="CHEBI:18420"/>
        <label>1</label>
    </ligand>
</feature>
<dbReference type="AlphaFoldDB" id="A0A7U6JHN5"/>
<protein>
    <submittedName>
        <fullName evidence="9">Exodeoxyribonuclease III</fullName>
        <ecNumber evidence="9">3.1.11.2</ecNumber>
    </submittedName>
</protein>
<keyword evidence="2 6" id="KW-0479">Metal-binding</keyword>
<dbReference type="PROSITE" id="PS51435">
    <property type="entry name" value="AP_NUCLEASE_F1_4"/>
    <property type="match status" value="1"/>
</dbReference>
<dbReference type="SUPFAM" id="SSF56219">
    <property type="entry name" value="DNase I-like"/>
    <property type="match status" value="1"/>
</dbReference>
<dbReference type="GO" id="GO:0008311">
    <property type="term" value="F:double-stranded DNA 3'-5' DNA exonuclease activity"/>
    <property type="evidence" value="ECO:0007669"/>
    <property type="project" value="UniProtKB-EC"/>
</dbReference>
<feature type="binding site" evidence="6">
    <location>
        <position position="154"/>
    </location>
    <ligand>
        <name>Mg(2+)</name>
        <dbReference type="ChEBI" id="CHEBI:18420"/>
        <label>1</label>
    </ligand>
</feature>
<dbReference type="NCBIfam" id="TIGR00633">
    <property type="entry name" value="xth"/>
    <property type="match status" value="1"/>
</dbReference>
<proteinExistence type="inferred from homology"/>
<reference evidence="9 10" key="1">
    <citation type="journal article" date="2014" name="PLoS ONE">
        <title>Physiological and genomic features of a novel sulfur-oxidizing gammaproteobacterium belonging to a previously uncultivated symbiotic lineage isolated from a hydrothermal vent.</title>
        <authorList>
            <person name="Nunoura T."/>
            <person name="Takaki Y."/>
            <person name="Kazama H."/>
            <person name="Kakuta J."/>
            <person name="Shimamura S."/>
            <person name="Makita H."/>
            <person name="Hirai M."/>
            <person name="Miyazaki M."/>
            <person name="Takai K."/>
        </authorList>
    </citation>
    <scope>NUCLEOTIDE SEQUENCE [LARGE SCALE GENOMIC DNA]</scope>
    <source>
        <strain evidence="9 10">Hiromi1</strain>
    </source>
</reference>
<evidence type="ECO:0000259" key="8">
    <source>
        <dbReference type="Pfam" id="PF03372"/>
    </source>
</evidence>
<feature type="site" description="Transition state stabilizer" evidence="7">
    <location>
        <position position="154"/>
    </location>
</feature>
<dbReference type="GO" id="GO:0003677">
    <property type="term" value="F:DNA binding"/>
    <property type="evidence" value="ECO:0007669"/>
    <property type="project" value="InterPro"/>
</dbReference>
<accession>A0A7U6JHN5</accession>
<evidence type="ECO:0000256" key="7">
    <source>
        <dbReference type="PIRSR" id="PIRSR604808-3"/>
    </source>
</evidence>
<dbReference type="PANTHER" id="PTHR43250:SF2">
    <property type="entry name" value="EXODEOXYRIBONUCLEASE III"/>
    <property type="match status" value="1"/>
</dbReference>
<feature type="active site" description="Proton acceptor" evidence="5">
    <location>
        <position position="262"/>
    </location>
</feature>
<dbReference type="InterPro" id="IPR037493">
    <property type="entry name" value="ExoIII-like"/>
</dbReference>
<gene>
    <name evidence="9" type="ORF">TBH_C1058</name>
</gene>
<dbReference type="Gene3D" id="3.60.10.10">
    <property type="entry name" value="Endonuclease/exonuclease/phosphatase"/>
    <property type="match status" value="1"/>
</dbReference>
<dbReference type="KEGG" id="tbn:TBH_C1058"/>
<dbReference type="EMBL" id="AP012273">
    <property type="protein sequence ID" value="BAO43987.1"/>
    <property type="molecule type" value="Genomic_DNA"/>
</dbReference>
<dbReference type="PANTHER" id="PTHR43250">
    <property type="entry name" value="EXODEOXYRIBONUCLEASE III"/>
    <property type="match status" value="1"/>
</dbReference>
<feature type="site" description="Interaction with DNA substrate" evidence="7">
    <location>
        <position position="262"/>
    </location>
</feature>
<keyword evidence="3 9" id="KW-0378">Hydrolase</keyword>
<feature type="binding site" evidence="6">
    <location>
        <position position="262"/>
    </location>
    <ligand>
        <name>Mg(2+)</name>
        <dbReference type="ChEBI" id="CHEBI:18420"/>
        <label>1</label>
    </ligand>
</feature>
<dbReference type="InterPro" id="IPR004808">
    <property type="entry name" value="AP_endonuc_1"/>
</dbReference>
<dbReference type="InterPro" id="IPR005135">
    <property type="entry name" value="Endo/exonuclease/phosphatase"/>
</dbReference>
<evidence type="ECO:0000256" key="3">
    <source>
        <dbReference type="ARBA" id="ARBA00022801"/>
    </source>
</evidence>
<feature type="active site" evidence="5">
    <location>
        <position position="110"/>
    </location>
</feature>
<evidence type="ECO:0000313" key="9">
    <source>
        <dbReference type="EMBL" id="BAO43987.1"/>
    </source>
</evidence>
<keyword evidence="4 6" id="KW-0460">Magnesium</keyword>
<dbReference type="NCBIfam" id="NF008733">
    <property type="entry name" value="PRK11756.1"/>
    <property type="match status" value="1"/>
</dbReference>
<dbReference type="InterPro" id="IPR036691">
    <property type="entry name" value="Endo/exonu/phosph_ase_sf"/>
</dbReference>
<organism evidence="9 10">
    <name type="scientific">Thiolapillus brandeum</name>
    <dbReference type="NCBI Taxonomy" id="1076588"/>
    <lineage>
        <taxon>Bacteria</taxon>
        <taxon>Pseudomonadati</taxon>
        <taxon>Pseudomonadota</taxon>
        <taxon>Gammaproteobacteria</taxon>
        <taxon>Chromatiales</taxon>
        <taxon>Sedimenticolaceae</taxon>
        <taxon>Thiolapillus</taxon>
    </lineage>
</organism>
<dbReference type="Proteomes" id="UP000031631">
    <property type="component" value="Chromosome"/>
</dbReference>
<dbReference type="GO" id="GO:0004519">
    <property type="term" value="F:endonuclease activity"/>
    <property type="evidence" value="ECO:0007669"/>
    <property type="project" value="InterPro"/>
</dbReference>
<keyword evidence="6" id="KW-0464">Manganese</keyword>
<dbReference type="InterPro" id="IPR020847">
    <property type="entry name" value="AP_endonuclease_F1_BS"/>
</dbReference>
<feature type="active site" description="Proton donor/acceptor" evidence="5">
    <location>
        <position position="152"/>
    </location>
</feature>
<comment type="cofactor">
    <cofactor evidence="6">
        <name>Mg(2+)</name>
        <dbReference type="ChEBI" id="CHEBI:18420"/>
    </cofactor>
    <cofactor evidence="6">
        <name>Mn(2+)</name>
        <dbReference type="ChEBI" id="CHEBI:29035"/>
    </cofactor>
    <text evidence="6">Probably binds two magnesium or manganese ions per subunit.</text>
</comment>
<comment type="similarity">
    <text evidence="1">Belongs to the DNA repair enzymes AP/ExoA family.</text>
</comment>
<dbReference type="NCBIfam" id="TIGR00195">
    <property type="entry name" value="exoDNase_III"/>
    <property type="match status" value="1"/>
</dbReference>
<feature type="domain" description="Endonuclease/exonuclease/phosphatase" evidence="8">
    <location>
        <begin position="4"/>
        <end position="262"/>
    </location>
</feature>
<feature type="site" description="Important for catalytic activity" evidence="7">
    <location>
        <position position="232"/>
    </location>
</feature>
<dbReference type="RefSeq" id="WP_041066315.1">
    <property type="nucleotide sequence ID" value="NZ_AP012273.1"/>
</dbReference>
<dbReference type="EC" id="3.1.11.2" evidence="9"/>
<dbReference type="GO" id="GO:0046872">
    <property type="term" value="F:metal ion binding"/>
    <property type="evidence" value="ECO:0007669"/>
    <property type="project" value="UniProtKB-KW"/>
</dbReference>
<dbReference type="GO" id="GO:0006281">
    <property type="term" value="P:DNA repair"/>
    <property type="evidence" value="ECO:0007669"/>
    <property type="project" value="InterPro"/>
</dbReference>
<dbReference type="CDD" id="cd09086">
    <property type="entry name" value="ExoIII-like_AP-endo"/>
    <property type="match status" value="1"/>
</dbReference>
<dbReference type="Pfam" id="PF03372">
    <property type="entry name" value="Exo_endo_phos"/>
    <property type="match status" value="1"/>
</dbReference>
<feature type="binding site" evidence="6">
    <location>
        <position position="34"/>
    </location>
    <ligand>
        <name>Mg(2+)</name>
        <dbReference type="ChEBI" id="CHEBI:18420"/>
        <label>1</label>
    </ligand>
</feature>
<evidence type="ECO:0000313" key="10">
    <source>
        <dbReference type="Proteomes" id="UP000031631"/>
    </source>
</evidence>
<evidence type="ECO:0000256" key="1">
    <source>
        <dbReference type="ARBA" id="ARBA00007092"/>
    </source>
</evidence>
<keyword evidence="10" id="KW-1185">Reference proteome</keyword>
<sequence length="271" mass="31404">MRIVSFNVNGVRARPHQLKALVDQYQPDIIGLQEIKVQDSEFPREMIEELGYQVDFYGQKGHYGVALMSREPAVEVIRGLPGDDDDSQRRLITGIYRTPGGKEITVMNGYFPQGESREHPVKFPAKQKFYADLTEWLKQDFSPDQHLAIIGDMNIAPTDKDIGIGPDNMKRWLRTGKCSFLPEEREWLQTLMDWGLYDSWREKYPEEDNLFSWFDYRSKGFDRDPRRGLRIDLLLASHPLFGKLADAGIAYDIRSMEKPSDHCPVWMDADL</sequence>
<evidence type="ECO:0000256" key="6">
    <source>
        <dbReference type="PIRSR" id="PIRSR604808-2"/>
    </source>
</evidence>
<name>A0A7U6JHN5_9GAMM</name>
<feature type="binding site" evidence="6">
    <location>
        <position position="261"/>
    </location>
    <ligand>
        <name>Mg(2+)</name>
        <dbReference type="ChEBI" id="CHEBI:18420"/>
        <label>1</label>
    </ligand>
</feature>
<evidence type="ECO:0000256" key="2">
    <source>
        <dbReference type="ARBA" id="ARBA00022723"/>
    </source>
</evidence>
<evidence type="ECO:0000256" key="5">
    <source>
        <dbReference type="PIRSR" id="PIRSR604808-1"/>
    </source>
</evidence>
<dbReference type="OrthoDB" id="9803914at2"/>
<feature type="binding site" evidence="6">
    <location>
        <position position="7"/>
    </location>
    <ligand>
        <name>Mg(2+)</name>
        <dbReference type="ChEBI" id="CHEBI:18420"/>
        <label>1</label>
    </ligand>
</feature>